<comment type="similarity">
    <text evidence="1">Belongs to the TCP11 family.</text>
</comment>
<dbReference type="PANTHER" id="PTHR12832:SF11">
    <property type="entry name" value="LD23868P"/>
    <property type="match status" value="1"/>
</dbReference>
<dbReference type="RefSeq" id="XP_060673208.1">
    <property type="nucleotide sequence ID" value="XM_060817225.1"/>
</dbReference>
<dbReference type="InterPro" id="IPR008862">
    <property type="entry name" value="Tcp11"/>
</dbReference>
<dbReference type="Pfam" id="PF05794">
    <property type="entry name" value="Tcp11"/>
    <property type="match status" value="1"/>
</dbReference>
<accession>A0ABM4A900</accession>
<organism evidence="3 4">
    <name type="scientific">Ziziphus jujuba</name>
    <name type="common">Chinese jujube</name>
    <name type="synonym">Ziziphus sativa</name>
    <dbReference type="NCBI Taxonomy" id="326968"/>
    <lineage>
        <taxon>Eukaryota</taxon>
        <taxon>Viridiplantae</taxon>
        <taxon>Streptophyta</taxon>
        <taxon>Embryophyta</taxon>
        <taxon>Tracheophyta</taxon>
        <taxon>Spermatophyta</taxon>
        <taxon>Magnoliopsida</taxon>
        <taxon>eudicotyledons</taxon>
        <taxon>Gunneridae</taxon>
        <taxon>Pentapetalae</taxon>
        <taxon>rosids</taxon>
        <taxon>fabids</taxon>
        <taxon>Rosales</taxon>
        <taxon>Rhamnaceae</taxon>
        <taxon>Paliureae</taxon>
        <taxon>Ziziphus</taxon>
    </lineage>
</organism>
<gene>
    <name evidence="4" type="primary">LOC107420543</name>
</gene>
<sequence>MEVTNSDRATGVVLNFPANDDGDDNDKTMPSPSSSSNSPPKLPRRLRRRLMQQQQSKTPITADDIESKLTQARLRRQQFYEFLSSKARTKPKIPSSSASQDEDLARRLESKIKAAEQKRCWRQFAISKKTTLVLAKAFKALEINEVSVRSMPFEQLAFKIESVSTIQTTKALLDRLESRCLISCVTGGLPNLENIDHLLKHVAMKDRRGNTKIKRKGTKSTGLGKEASQSPVAQSRYPVRVLLCAYMIFGHPDAVFSGWRELENALLEATTNFIREFELLIETILCGPIQKVQEEVTALNQNQMTFRSQLEAFDRAWCSYLHHFVAWKDNDVKLLEEGLVRAACQLELFKMQTSKVTSKGEDHGPRHEYDRQPIQNQVTEDQKSLREKVQHLSGKAGLERLESALSDTLSRYSGSKEFACSLPSSTANDQSLRQKVSLDGSAVSVSSQVSNLPNRHESSSQGVHTLLGKNESSLGEEIGSSSSSEVVVDGDLSSAAFFVGENEPLVNQILHEHSQGFTDIMNQSGEDNNSLTAKVKETMEKAFWDGVMESMKEDDSDFSWILKLLKEVRDELCGISPRSWKEEIVETLDIDILSQMLMSGNVDLHYFRRILEFALVTLRKLSAPANDDEMDTRHTKFLKELEEVFQAEDRSKASCALAITKGLQFVLQEIQALKREISKARLRIVEPLIKGPAGLEYLRKAFANRHGSPEDASTSLPMTRQWLSSVRTVAEQEWHEYSDSLSAMTDNKELSQGLAPTTLRSGGSILMGKRINSETSPAVDIKEQPECRGETIDLFVRLGLLKLVSEVRGLTLEVLPETLRLNLLKLRSVQSQLQKIVVITTCLLVLQQTLASENLVTNPVDMENMVSTCLKQLSELLDTDNDIDIPDIVETIIGCAKNDHVLYYEKLHVRKQIMTSMLRKSLQDDDAVFKRVSQTVYVAARGVVLGGSGVKGRELAEVSLRRVGAALLTDNLVKTIEVVVVVAVLSCSVHRAWYEELIKRL</sequence>
<name>A0ABM4A900_ZIZJJ</name>
<dbReference type="Proteomes" id="UP001652623">
    <property type="component" value="Chromosome 5"/>
</dbReference>
<evidence type="ECO:0000256" key="2">
    <source>
        <dbReference type="SAM" id="MobiDB-lite"/>
    </source>
</evidence>
<evidence type="ECO:0000313" key="3">
    <source>
        <dbReference type="Proteomes" id="UP001652623"/>
    </source>
</evidence>
<keyword evidence="3" id="KW-1185">Reference proteome</keyword>
<protein>
    <submittedName>
        <fullName evidence="4">Uncharacterized protein LOC107420543 isoform X1</fullName>
    </submittedName>
</protein>
<feature type="region of interest" description="Disordered" evidence="2">
    <location>
        <begin position="1"/>
        <end position="61"/>
    </location>
</feature>
<reference evidence="4" key="1">
    <citation type="submission" date="2025-08" db="UniProtKB">
        <authorList>
            <consortium name="RefSeq"/>
        </authorList>
    </citation>
    <scope>IDENTIFICATION</scope>
    <source>
        <tissue evidence="4">Seedling</tissue>
    </source>
</reference>
<dbReference type="PANTHER" id="PTHR12832">
    <property type="entry name" value="TESTIS-SPECIFIC PROTEIN PBS13 T-COMPLEX 11"/>
    <property type="match status" value="1"/>
</dbReference>
<evidence type="ECO:0000256" key="1">
    <source>
        <dbReference type="ARBA" id="ARBA00010954"/>
    </source>
</evidence>
<proteinExistence type="inferred from homology"/>
<evidence type="ECO:0000313" key="4">
    <source>
        <dbReference type="RefSeq" id="XP_060673208.1"/>
    </source>
</evidence>
<dbReference type="GeneID" id="107420543"/>
<feature type="compositionally biased region" description="Low complexity" evidence="2">
    <location>
        <begin position="30"/>
        <end position="39"/>
    </location>
</feature>